<dbReference type="PANTHER" id="PTHR22948:SF29">
    <property type="entry name" value="FI02030P-RELATED"/>
    <property type="match status" value="1"/>
</dbReference>
<accession>A0ABM1B7B7</accession>
<dbReference type="Gene3D" id="2.30.30.140">
    <property type="match status" value="4"/>
</dbReference>
<feature type="domain" description="Tudor" evidence="1">
    <location>
        <begin position="441"/>
        <end position="500"/>
    </location>
</feature>
<dbReference type="InterPro" id="IPR035437">
    <property type="entry name" value="SNase_OB-fold_sf"/>
</dbReference>
<feature type="domain" description="Tudor" evidence="1">
    <location>
        <begin position="258"/>
        <end position="316"/>
    </location>
</feature>
<dbReference type="Proteomes" id="UP000694941">
    <property type="component" value="Unplaced"/>
</dbReference>
<protein>
    <submittedName>
        <fullName evidence="3">Tudor domain-containing protein 1-like</fullName>
    </submittedName>
</protein>
<dbReference type="PANTHER" id="PTHR22948">
    <property type="entry name" value="TUDOR DOMAIN CONTAINING PROTEIN"/>
    <property type="match status" value="1"/>
</dbReference>
<dbReference type="GeneID" id="106461036"/>
<gene>
    <name evidence="3" type="primary">LOC106461036</name>
</gene>
<feature type="domain" description="Tudor" evidence="1">
    <location>
        <begin position="61"/>
        <end position="122"/>
    </location>
</feature>
<evidence type="ECO:0000259" key="1">
    <source>
        <dbReference type="PROSITE" id="PS50304"/>
    </source>
</evidence>
<dbReference type="PROSITE" id="PS50304">
    <property type="entry name" value="TUDOR"/>
    <property type="match status" value="4"/>
</dbReference>
<dbReference type="SUPFAM" id="SSF63748">
    <property type="entry name" value="Tudor/PWWP/MBT"/>
    <property type="match status" value="4"/>
</dbReference>
<dbReference type="SMART" id="SM00333">
    <property type="entry name" value="TUDOR"/>
    <property type="match status" value="4"/>
</dbReference>
<reference evidence="3" key="1">
    <citation type="submission" date="2025-08" db="UniProtKB">
        <authorList>
            <consortium name="RefSeq"/>
        </authorList>
    </citation>
    <scope>IDENTIFICATION</scope>
    <source>
        <tissue evidence="3">Muscle</tissue>
    </source>
</reference>
<feature type="domain" description="Tudor" evidence="1">
    <location>
        <begin position="637"/>
        <end position="695"/>
    </location>
</feature>
<dbReference type="Pfam" id="PF00567">
    <property type="entry name" value="TUDOR"/>
    <property type="match status" value="4"/>
</dbReference>
<evidence type="ECO:0000313" key="2">
    <source>
        <dbReference type="Proteomes" id="UP000694941"/>
    </source>
</evidence>
<dbReference type="Gene3D" id="2.40.50.90">
    <property type="match status" value="3"/>
</dbReference>
<sequence length="803" mass="90415">MASNSFPQENTLRITHVSHEQGKLLKFWAQFDLNAVQEISDTLTQYHQVLKDAPGFLHQCQLPLGSLCCARSFRDGQWYRAKVVALPPTNGSVVAVQYIDYGNVDIVSVGDIRQIEEKYFSFHPQAVECFLADVVPPGPDGIWNQTSIAFFEEQMLMKEVVGIILGRLGESVAVRLPIACVLVAKGFAVPHSSYRSDNDGLRAMPFDATKQHQVYVSHIESPQKFYIHLVEKESDLNSLMDAVTELVASGSGLIPLNQFSLGMPCIAQFSSDESYCRGVVCGVTGAKCRVFFVDYGNSETKSFSELFQLPREFMTLPAQAIECSLGSECTINTTELIESTCNKRLLCTVLKQDNGSYIVTLYVDGRNIASPIKLRPNCLKFNRINLMGETAHEVVVSHIQSPGNFYCQLAQETSNIDTVKAEIVSVYKGTDNSSFQLLAEECWIGRPVCARFSEDSEWYRAEIMSVFQDNKVEVWFIDYGNSEVTDLENIKCLKPVLQKMPVQALQCSLFGIEALNRSSLESHKVVEFFEELTLNNILVVKIKNITKNGIHEVLMYNMTSNPPVDINEEIKVFVSSLNQITVPLPPVEEIEAVYVSYFESPTCFFGQLSKYSVKDLEQFQEQLNLFYSNGSPETLLNPKVGDFACTVFSEDGHFYRGKLQSVSGTYCDVLFIDYGNGEKKDIKSLYKLLPKFSLLPQQGLHLSLVNCPPRAPSDKLRDLMQDNILQVRVLQKREEVYEVELTENFSGNVTILEIMRQHEGPSLQKPVFTSTRGFKWPEIAIESPANHVLISLCMKYWSLVKEL</sequence>
<dbReference type="InterPro" id="IPR002999">
    <property type="entry name" value="Tudor"/>
</dbReference>
<proteinExistence type="predicted"/>
<keyword evidence="2" id="KW-1185">Reference proteome</keyword>
<organism evidence="2 3">
    <name type="scientific">Limulus polyphemus</name>
    <name type="common">Atlantic horseshoe crab</name>
    <dbReference type="NCBI Taxonomy" id="6850"/>
    <lineage>
        <taxon>Eukaryota</taxon>
        <taxon>Metazoa</taxon>
        <taxon>Ecdysozoa</taxon>
        <taxon>Arthropoda</taxon>
        <taxon>Chelicerata</taxon>
        <taxon>Merostomata</taxon>
        <taxon>Xiphosura</taxon>
        <taxon>Limulidae</taxon>
        <taxon>Limulus</taxon>
    </lineage>
</organism>
<evidence type="ECO:0000313" key="3">
    <source>
        <dbReference type="RefSeq" id="XP_013776272.2"/>
    </source>
</evidence>
<dbReference type="InterPro" id="IPR050621">
    <property type="entry name" value="Tudor_domain_containing"/>
</dbReference>
<name>A0ABM1B7B7_LIMPO</name>
<dbReference type="RefSeq" id="XP_013776272.2">
    <property type="nucleotide sequence ID" value="XM_013920818.2"/>
</dbReference>